<dbReference type="PANTHER" id="PTHR16206">
    <property type="entry name" value="DEP DOMAIN-CONTAINING"/>
    <property type="match status" value="1"/>
</dbReference>
<evidence type="ECO:0000256" key="2">
    <source>
        <dbReference type="ARBA" id="ARBA00040225"/>
    </source>
</evidence>
<dbReference type="SUPFAM" id="SSF46785">
    <property type="entry name" value="Winged helix' DNA-binding domain"/>
    <property type="match status" value="1"/>
</dbReference>
<accession>A0A9Q0DW86</accession>
<dbReference type="PANTHER" id="PTHR16206:SF9">
    <property type="entry name" value="DEP DOMAIN-CONTAINING PROTEIN 7"/>
    <property type="match status" value="1"/>
</dbReference>
<reference evidence="4" key="1">
    <citation type="submission" date="2022-07" db="EMBL/GenBank/DDBJ databases">
        <title>Chromosome-level genome of Muraenolepis orangiensis.</title>
        <authorList>
            <person name="Kim J."/>
        </authorList>
    </citation>
    <scope>NUCLEOTIDE SEQUENCE</scope>
    <source>
        <strain evidence="4">KU_S4_2022</strain>
        <tissue evidence="4">Muscle</tissue>
    </source>
</reference>
<dbReference type="AlphaFoldDB" id="A0A9Q0DW86"/>
<name>A0A9Q0DW86_9TELE</name>
<dbReference type="EMBL" id="JANIIK010000110">
    <property type="protein sequence ID" value="KAJ3596899.1"/>
    <property type="molecule type" value="Genomic_DNA"/>
</dbReference>
<proteinExistence type="inferred from homology"/>
<dbReference type="Gene3D" id="1.10.555.10">
    <property type="entry name" value="Rho GTPase activation protein"/>
    <property type="match status" value="1"/>
</dbReference>
<protein>
    <recommendedName>
        <fullName evidence="2">DEP domain-containing protein 7</fullName>
    </recommendedName>
</protein>
<dbReference type="OrthoDB" id="276323at2759"/>
<dbReference type="InterPro" id="IPR036388">
    <property type="entry name" value="WH-like_DNA-bd_sf"/>
</dbReference>
<sequence length="430" mass="48706">MASIKERLAALNLAEKLYVRPPAVGVMCRNYQSFSSWSGLIADLKASVKVKRRRVHIKSHDDCFLGSDAVDVVADHLSHALLDCKVFEAVGTKVFGKDKNQEMFHDCKNTLYRFLTHTPSVDELERGVLINGIPKFFCSHAKHLEMLSKSDEQSLSPSRLQTDTVLPHALVTEVWREQTTVRLLKLVDLPLLDGVLQCGLDPGSHSYLRQCKVQVYGILVKHYSHTDRHQLLPQHLTDVYTAIIDLLVKAKLDQALEALQLCLKLLPPSCREELRRLLSFMALAADPQGVRLDKEMENRLAVKRSFSRAIIHSRTLSKEQEELMVVFMLSNRQEIFRIPATLHKAVSDKLANIVHGNPPDVTGSTFCQQVPRSTAQSKEGTKQELRALLSNIHLDPKISDKRKKSLLRQFYQSHPEVFDQYFGDSALSML</sequence>
<dbReference type="InterPro" id="IPR036390">
    <property type="entry name" value="WH_DNA-bd_sf"/>
</dbReference>
<keyword evidence="5" id="KW-1185">Reference proteome</keyword>
<organism evidence="4 5">
    <name type="scientific">Muraenolepis orangiensis</name>
    <name type="common">Patagonian moray cod</name>
    <dbReference type="NCBI Taxonomy" id="630683"/>
    <lineage>
        <taxon>Eukaryota</taxon>
        <taxon>Metazoa</taxon>
        <taxon>Chordata</taxon>
        <taxon>Craniata</taxon>
        <taxon>Vertebrata</taxon>
        <taxon>Euteleostomi</taxon>
        <taxon>Actinopterygii</taxon>
        <taxon>Neopterygii</taxon>
        <taxon>Teleostei</taxon>
        <taxon>Neoteleostei</taxon>
        <taxon>Acanthomorphata</taxon>
        <taxon>Zeiogadaria</taxon>
        <taxon>Gadariae</taxon>
        <taxon>Gadiformes</taxon>
        <taxon>Muraenolepidoidei</taxon>
        <taxon>Muraenolepididae</taxon>
        <taxon>Muraenolepis</taxon>
    </lineage>
</organism>
<dbReference type="GO" id="GO:0035556">
    <property type="term" value="P:intracellular signal transduction"/>
    <property type="evidence" value="ECO:0007669"/>
    <property type="project" value="InterPro"/>
</dbReference>
<dbReference type="SMART" id="SM00049">
    <property type="entry name" value="DEP"/>
    <property type="match status" value="1"/>
</dbReference>
<evidence type="ECO:0000313" key="4">
    <source>
        <dbReference type="EMBL" id="KAJ3596899.1"/>
    </source>
</evidence>
<evidence type="ECO:0000313" key="5">
    <source>
        <dbReference type="Proteomes" id="UP001148018"/>
    </source>
</evidence>
<dbReference type="Proteomes" id="UP001148018">
    <property type="component" value="Unassembled WGS sequence"/>
</dbReference>
<feature type="domain" description="DEP" evidence="3">
    <location>
        <begin position="44"/>
        <end position="116"/>
    </location>
</feature>
<gene>
    <name evidence="4" type="ORF">NHX12_003299</name>
</gene>
<comment type="caution">
    <text evidence="4">The sequence shown here is derived from an EMBL/GenBank/DDBJ whole genome shotgun (WGS) entry which is preliminary data.</text>
</comment>
<evidence type="ECO:0000256" key="1">
    <source>
        <dbReference type="ARBA" id="ARBA00037970"/>
    </source>
</evidence>
<comment type="similarity">
    <text evidence="1">Belongs to the DEPDC7 family.</text>
</comment>
<evidence type="ECO:0000259" key="3">
    <source>
        <dbReference type="SMART" id="SM00049"/>
    </source>
</evidence>
<dbReference type="Gene3D" id="1.10.10.10">
    <property type="entry name" value="Winged helix-like DNA-binding domain superfamily/Winged helix DNA-binding domain"/>
    <property type="match status" value="1"/>
</dbReference>
<dbReference type="InterPro" id="IPR000591">
    <property type="entry name" value="DEP_dom"/>
</dbReference>
<dbReference type="InterPro" id="IPR008936">
    <property type="entry name" value="Rho_GTPase_activation_prot"/>
</dbReference>